<name>A0ACB6RA67_9PLEO</name>
<dbReference type="Proteomes" id="UP000799755">
    <property type="component" value="Unassembled WGS sequence"/>
</dbReference>
<evidence type="ECO:0000313" key="1">
    <source>
        <dbReference type="EMBL" id="KAF2475235.1"/>
    </source>
</evidence>
<comment type="caution">
    <text evidence="1">The sequence shown here is derived from an EMBL/GenBank/DDBJ whole genome shotgun (WGS) entry which is preliminary data.</text>
</comment>
<proteinExistence type="predicted"/>
<organism evidence="1 2">
    <name type="scientific">Lindgomyces ingoldianus</name>
    <dbReference type="NCBI Taxonomy" id="673940"/>
    <lineage>
        <taxon>Eukaryota</taxon>
        <taxon>Fungi</taxon>
        <taxon>Dikarya</taxon>
        <taxon>Ascomycota</taxon>
        <taxon>Pezizomycotina</taxon>
        <taxon>Dothideomycetes</taxon>
        <taxon>Pleosporomycetidae</taxon>
        <taxon>Pleosporales</taxon>
        <taxon>Lindgomycetaceae</taxon>
        <taxon>Lindgomyces</taxon>
    </lineage>
</organism>
<protein>
    <submittedName>
        <fullName evidence="1">Uncharacterized protein</fullName>
    </submittedName>
</protein>
<sequence>MALWFLSPSPSLSLSLPLHPYFASSPHSFGWLGFVLLLPSLPRFSSVSHLGLGLNQGAGWRCAWNAHVCKYIMNDWLKGAVDNGGCSLG</sequence>
<evidence type="ECO:0000313" key="2">
    <source>
        <dbReference type="Proteomes" id="UP000799755"/>
    </source>
</evidence>
<accession>A0ACB6RA67</accession>
<reference evidence="1" key="1">
    <citation type="journal article" date="2020" name="Stud. Mycol.">
        <title>101 Dothideomycetes genomes: a test case for predicting lifestyles and emergence of pathogens.</title>
        <authorList>
            <person name="Haridas S."/>
            <person name="Albert R."/>
            <person name="Binder M."/>
            <person name="Bloem J."/>
            <person name="Labutti K."/>
            <person name="Salamov A."/>
            <person name="Andreopoulos B."/>
            <person name="Baker S."/>
            <person name="Barry K."/>
            <person name="Bills G."/>
            <person name="Bluhm B."/>
            <person name="Cannon C."/>
            <person name="Castanera R."/>
            <person name="Culley D."/>
            <person name="Daum C."/>
            <person name="Ezra D."/>
            <person name="Gonzalez J."/>
            <person name="Henrissat B."/>
            <person name="Kuo A."/>
            <person name="Liang C."/>
            <person name="Lipzen A."/>
            <person name="Lutzoni F."/>
            <person name="Magnuson J."/>
            <person name="Mondo S."/>
            <person name="Nolan M."/>
            <person name="Ohm R."/>
            <person name="Pangilinan J."/>
            <person name="Park H.-J."/>
            <person name="Ramirez L."/>
            <person name="Alfaro M."/>
            <person name="Sun H."/>
            <person name="Tritt A."/>
            <person name="Yoshinaga Y."/>
            <person name="Zwiers L.-H."/>
            <person name="Turgeon B."/>
            <person name="Goodwin S."/>
            <person name="Spatafora J."/>
            <person name="Crous P."/>
            <person name="Grigoriev I."/>
        </authorList>
    </citation>
    <scope>NUCLEOTIDE SEQUENCE</scope>
    <source>
        <strain evidence="1">ATCC 200398</strain>
    </source>
</reference>
<gene>
    <name evidence="1" type="ORF">BDR25DRAFT_101056</name>
</gene>
<dbReference type="EMBL" id="MU003496">
    <property type="protein sequence ID" value="KAF2475235.1"/>
    <property type="molecule type" value="Genomic_DNA"/>
</dbReference>
<keyword evidence="2" id="KW-1185">Reference proteome</keyword>